<comment type="caution">
    <text evidence="1">The sequence shown here is derived from an EMBL/GenBank/DDBJ whole genome shotgun (WGS) entry which is preliminary data.</text>
</comment>
<dbReference type="EMBL" id="JABCJE010000006">
    <property type="protein sequence ID" value="NVO24378.1"/>
    <property type="molecule type" value="Genomic_DNA"/>
</dbReference>
<evidence type="ECO:0000313" key="2">
    <source>
        <dbReference type="Proteomes" id="UP000592216"/>
    </source>
</evidence>
<reference evidence="1 2" key="1">
    <citation type="submission" date="2020-04" db="EMBL/GenBank/DDBJ databases">
        <title>Donghicola sp., a member of the Rhodobacteraceae family isolated from mangrove forest in Thailand.</title>
        <authorList>
            <person name="Charoenyingcharoen P."/>
            <person name="Yukphan P."/>
        </authorList>
    </citation>
    <scope>NUCLEOTIDE SEQUENCE [LARGE SCALE GENOMIC DNA]</scope>
    <source>
        <strain evidence="1 2">B5-SW-15</strain>
    </source>
</reference>
<protein>
    <submittedName>
        <fullName evidence="1">Uncharacterized protein</fullName>
    </submittedName>
</protein>
<evidence type="ECO:0000313" key="1">
    <source>
        <dbReference type="EMBL" id="NVO24378.1"/>
    </source>
</evidence>
<proteinExistence type="predicted"/>
<sequence length="173" mass="18743">MYYYTTFEVTLGSWDKYGNNVGGGYTKMTVHPDAEPVTISVSPAPATSETSSYPDIGILSQYSASAGAYEVLSDLFFMDPKVGGDGSRWGHPGGQEITIVGPLYMADLSIDFGDGTFGHTKVLEFEYTPQIDDGNRHTAMIALSGDLPWVYDLNILAVDPVDFTDGSIDYVAR</sequence>
<organism evidence="1 2">
    <name type="scientific">Donghicola mangrovi</name>
    <dbReference type="NCBI Taxonomy" id="2729614"/>
    <lineage>
        <taxon>Bacteria</taxon>
        <taxon>Pseudomonadati</taxon>
        <taxon>Pseudomonadota</taxon>
        <taxon>Alphaproteobacteria</taxon>
        <taxon>Rhodobacterales</taxon>
        <taxon>Roseobacteraceae</taxon>
        <taxon>Donghicola</taxon>
    </lineage>
</organism>
<dbReference type="RefSeq" id="WP_177158116.1">
    <property type="nucleotide sequence ID" value="NZ_JABCJE010000006.1"/>
</dbReference>
<accession>A0A850QBR1</accession>
<name>A0A850QBR1_9RHOB</name>
<gene>
    <name evidence="1" type="ORF">HJ536_13510</name>
</gene>
<dbReference type="AlphaFoldDB" id="A0A850QBR1"/>
<dbReference type="Proteomes" id="UP000592216">
    <property type="component" value="Unassembled WGS sequence"/>
</dbReference>